<dbReference type="OrthoDB" id="9785372at2"/>
<feature type="domain" description="NAD(P)-binding" evidence="1">
    <location>
        <begin position="7"/>
        <end position="197"/>
    </location>
</feature>
<name>A0A371P672_9BACL</name>
<comment type="caution">
    <text evidence="2">The sequence shown here is derived from an EMBL/GenBank/DDBJ whole genome shotgun (WGS) entry which is preliminary data.</text>
</comment>
<organism evidence="2 3">
    <name type="scientific">Paenibacillus paeoniae</name>
    <dbReference type="NCBI Taxonomy" id="2292705"/>
    <lineage>
        <taxon>Bacteria</taxon>
        <taxon>Bacillati</taxon>
        <taxon>Bacillota</taxon>
        <taxon>Bacilli</taxon>
        <taxon>Bacillales</taxon>
        <taxon>Paenibacillaceae</taxon>
        <taxon>Paenibacillus</taxon>
    </lineage>
</organism>
<dbReference type="RefSeq" id="WP_116048565.1">
    <property type="nucleotide sequence ID" value="NZ_QUBQ01000005.1"/>
</dbReference>
<dbReference type="InterPro" id="IPR036291">
    <property type="entry name" value="NAD(P)-bd_dom_sf"/>
</dbReference>
<dbReference type="Pfam" id="PF13460">
    <property type="entry name" value="NAD_binding_10"/>
    <property type="match status" value="1"/>
</dbReference>
<dbReference type="AlphaFoldDB" id="A0A371P672"/>
<dbReference type="GO" id="GO:0016646">
    <property type="term" value="F:oxidoreductase activity, acting on the CH-NH group of donors, NAD or NADP as acceptor"/>
    <property type="evidence" value="ECO:0007669"/>
    <property type="project" value="TreeGrafter"/>
</dbReference>
<accession>A0A371P672</accession>
<sequence length="211" mass="22585">MKVGIVGAGGKAGKLIAQEALGRGHEVTAIVRNKASVQEIDAVVLEKDVFDLKQADLASFDVIVNAFGAAPGAEHQHVDAGNVLIDALRGTSLRLFVVGGAGSLFVDEAKSVRVFDTPDFPAAYLATAQNQGRNLEILQNQQDVTWTFLSPAAFFHAEGRRTGAYESGQDHLLVNSTGDSYISYADYAIAILDEIENPQHLNERYTVVGEA</sequence>
<dbReference type="EMBL" id="QUBQ01000005">
    <property type="protein sequence ID" value="REK71382.1"/>
    <property type="molecule type" value="Genomic_DNA"/>
</dbReference>
<dbReference type="PANTHER" id="PTHR43355">
    <property type="entry name" value="FLAVIN REDUCTASE (NADPH)"/>
    <property type="match status" value="1"/>
</dbReference>
<dbReference type="InterPro" id="IPR051606">
    <property type="entry name" value="Polyketide_Oxido-like"/>
</dbReference>
<keyword evidence="3" id="KW-1185">Reference proteome</keyword>
<reference evidence="2 3" key="1">
    <citation type="submission" date="2018-08" db="EMBL/GenBank/DDBJ databases">
        <title>Paenibacillus sp. M4BSY-1, whole genome shotgun sequence.</title>
        <authorList>
            <person name="Tuo L."/>
        </authorList>
    </citation>
    <scope>NUCLEOTIDE SEQUENCE [LARGE SCALE GENOMIC DNA]</scope>
    <source>
        <strain evidence="2 3">M4BSY-1</strain>
    </source>
</reference>
<proteinExistence type="predicted"/>
<evidence type="ECO:0000313" key="3">
    <source>
        <dbReference type="Proteomes" id="UP000261905"/>
    </source>
</evidence>
<dbReference type="CDD" id="cd05244">
    <property type="entry name" value="BVR-B_like_SDR_a"/>
    <property type="match status" value="1"/>
</dbReference>
<dbReference type="PANTHER" id="PTHR43355:SF2">
    <property type="entry name" value="FLAVIN REDUCTASE (NADPH)"/>
    <property type="match status" value="1"/>
</dbReference>
<dbReference type="Gene3D" id="3.40.50.720">
    <property type="entry name" value="NAD(P)-binding Rossmann-like Domain"/>
    <property type="match status" value="1"/>
</dbReference>
<dbReference type="InterPro" id="IPR016040">
    <property type="entry name" value="NAD(P)-bd_dom"/>
</dbReference>
<dbReference type="SUPFAM" id="SSF51735">
    <property type="entry name" value="NAD(P)-binding Rossmann-fold domains"/>
    <property type="match status" value="1"/>
</dbReference>
<protein>
    <submittedName>
        <fullName evidence="2">NAD(P)-dependent oxidoreductase</fullName>
    </submittedName>
</protein>
<evidence type="ECO:0000259" key="1">
    <source>
        <dbReference type="Pfam" id="PF13460"/>
    </source>
</evidence>
<gene>
    <name evidence="2" type="ORF">DX130_20465</name>
</gene>
<dbReference type="Proteomes" id="UP000261905">
    <property type="component" value="Unassembled WGS sequence"/>
</dbReference>
<evidence type="ECO:0000313" key="2">
    <source>
        <dbReference type="EMBL" id="REK71382.1"/>
    </source>
</evidence>